<protein>
    <submittedName>
        <fullName evidence="2">Uncharacterized protein</fullName>
    </submittedName>
</protein>
<dbReference type="Proteomes" id="UP001163850">
    <property type="component" value="Unassembled WGS sequence"/>
</dbReference>
<dbReference type="AlphaFoldDB" id="A0AA38UM38"/>
<feature type="non-terminal residue" evidence="2">
    <location>
        <position position="1"/>
    </location>
</feature>
<evidence type="ECO:0000313" key="2">
    <source>
        <dbReference type="EMBL" id="KAJ3978356.1"/>
    </source>
</evidence>
<reference evidence="2" key="1">
    <citation type="submission" date="2022-08" db="EMBL/GenBank/DDBJ databases">
        <authorList>
            <consortium name="DOE Joint Genome Institute"/>
            <person name="Min B."/>
            <person name="Riley R."/>
            <person name="Sierra-Patev S."/>
            <person name="Naranjo-Ortiz M."/>
            <person name="Looney B."/>
            <person name="Konkel Z."/>
            <person name="Slot J.C."/>
            <person name="Sakamoto Y."/>
            <person name="Steenwyk J.L."/>
            <person name="Rokas A."/>
            <person name="Carro J."/>
            <person name="Camarero S."/>
            <person name="Ferreira P."/>
            <person name="Molpeceres G."/>
            <person name="Ruiz-Duenas F.J."/>
            <person name="Serrano A."/>
            <person name="Henrissat B."/>
            <person name="Drula E."/>
            <person name="Hughes K.W."/>
            <person name="Mata J.L."/>
            <person name="Ishikawa N.K."/>
            <person name="Vargas-Isla R."/>
            <person name="Ushijima S."/>
            <person name="Smith C.A."/>
            <person name="Ahrendt S."/>
            <person name="Andreopoulos W."/>
            <person name="He G."/>
            <person name="Labutti K."/>
            <person name="Lipzen A."/>
            <person name="Ng V."/>
            <person name="Sandor L."/>
            <person name="Barry K."/>
            <person name="Martinez A.T."/>
            <person name="Xiao Y."/>
            <person name="Gibbons J.G."/>
            <person name="Terashima K."/>
            <person name="Hibbett D.S."/>
            <person name="Grigoriev I.V."/>
        </authorList>
    </citation>
    <scope>NUCLEOTIDE SEQUENCE</scope>
    <source>
        <strain evidence="2">TFB7829</strain>
    </source>
</reference>
<proteinExistence type="predicted"/>
<comment type="caution">
    <text evidence="2">The sequence shown here is derived from an EMBL/GenBank/DDBJ whole genome shotgun (WGS) entry which is preliminary data.</text>
</comment>
<feature type="region of interest" description="Disordered" evidence="1">
    <location>
        <begin position="273"/>
        <end position="292"/>
    </location>
</feature>
<name>A0AA38UM38_9AGAR</name>
<gene>
    <name evidence="2" type="ORF">F5890DRAFT_1479432</name>
</gene>
<dbReference type="EMBL" id="MU803344">
    <property type="protein sequence ID" value="KAJ3978356.1"/>
    <property type="molecule type" value="Genomic_DNA"/>
</dbReference>
<accession>A0AA38UM38</accession>
<evidence type="ECO:0000313" key="3">
    <source>
        <dbReference type="Proteomes" id="UP001163850"/>
    </source>
</evidence>
<organism evidence="2 3">
    <name type="scientific">Lentinula detonsa</name>
    <dbReference type="NCBI Taxonomy" id="2804962"/>
    <lineage>
        <taxon>Eukaryota</taxon>
        <taxon>Fungi</taxon>
        <taxon>Dikarya</taxon>
        <taxon>Basidiomycota</taxon>
        <taxon>Agaricomycotina</taxon>
        <taxon>Agaricomycetes</taxon>
        <taxon>Agaricomycetidae</taxon>
        <taxon>Agaricales</taxon>
        <taxon>Marasmiineae</taxon>
        <taxon>Omphalotaceae</taxon>
        <taxon>Lentinula</taxon>
    </lineage>
</organism>
<evidence type="ECO:0000256" key="1">
    <source>
        <dbReference type="SAM" id="MobiDB-lite"/>
    </source>
</evidence>
<sequence length="292" mass="33311">MSGYKLDISKSMGRQALQSGYYLDQSRPLKLRSTLDFATVTPNYFHPTLLCPVINQIGVTRGSRAHVCEVMDPKNLQSSPEELQPDEGKSVAHKNRFQIGRDLFFACKDYVLKDDRLRNILLDAGTLSYLIYTFKLLLKFSMMFRSQPHAVTVGFTVPSVVIYAFIQRYAPCKLEETKSTTLQAAVDVTILAALTSNEEIYSILLPFMVIYLRLKHTGQDLLLATVMRIPLIYDDVETLFSGSVNKLSILRWAYSHSSRERYHLQKHFHNPTCSRPRLPPSHRSTAESEVRS</sequence>